<evidence type="ECO:0000313" key="2">
    <source>
        <dbReference type="Proteomes" id="UP001151760"/>
    </source>
</evidence>
<organism evidence="1 2">
    <name type="scientific">Tanacetum coccineum</name>
    <dbReference type="NCBI Taxonomy" id="301880"/>
    <lineage>
        <taxon>Eukaryota</taxon>
        <taxon>Viridiplantae</taxon>
        <taxon>Streptophyta</taxon>
        <taxon>Embryophyta</taxon>
        <taxon>Tracheophyta</taxon>
        <taxon>Spermatophyta</taxon>
        <taxon>Magnoliopsida</taxon>
        <taxon>eudicotyledons</taxon>
        <taxon>Gunneridae</taxon>
        <taxon>Pentapetalae</taxon>
        <taxon>asterids</taxon>
        <taxon>campanulids</taxon>
        <taxon>Asterales</taxon>
        <taxon>Asteraceae</taxon>
        <taxon>Asteroideae</taxon>
        <taxon>Anthemideae</taxon>
        <taxon>Anthemidinae</taxon>
        <taxon>Tanacetum</taxon>
    </lineage>
</organism>
<dbReference type="Proteomes" id="UP001151760">
    <property type="component" value="Unassembled WGS sequence"/>
</dbReference>
<comment type="caution">
    <text evidence="1">The sequence shown here is derived from an EMBL/GenBank/DDBJ whole genome shotgun (WGS) entry which is preliminary data.</text>
</comment>
<proteinExistence type="predicted"/>
<reference evidence="1" key="2">
    <citation type="submission" date="2022-01" db="EMBL/GenBank/DDBJ databases">
        <authorList>
            <person name="Yamashiro T."/>
            <person name="Shiraishi A."/>
            <person name="Satake H."/>
            <person name="Nakayama K."/>
        </authorList>
    </citation>
    <scope>NUCLEOTIDE SEQUENCE</scope>
</reference>
<sequence>MNVIFASGRDDVNKDIGKEEDNSSISVVNTSEFSVVTKVDKVEQKREIGNGVIDISIGFMGIRVMDCDDKGVDDICEENVEGAGMELDDDNKCAGVLDRFCDEKSGGKHDEFVHFDGKIEDLESLDANGFWLKVLGEICEEDVEVKGIQSKNSKEDDKNKKSLPNCNYNVKKVNGYVLCGNRGMSKVAWKPLVKMRMNGSIMGESSTDRITRNHMVTDKPLFGKFVKNSVGDIKKEKRFEDDRKNKKGMMCDIWKWPNRKKKYVLFDIWGVWKCQVLHREVRLYHRLCTELKLHRKNSGDADYVVIGINESVVSESISEVKLVFKGNTWSLLEEHDINNFKGIWEDSEKMIILLTHVVSGVKWGLSDSKGKALSFNKNGVNSCYWELSGCKWRGRKKTCGIFCQVKNNKWKFDIWRWPKRKKKLWGVWEKRNWFIIGRLIGCVSYQKSWV</sequence>
<evidence type="ECO:0000313" key="1">
    <source>
        <dbReference type="EMBL" id="GJT11345.1"/>
    </source>
</evidence>
<reference evidence="1" key="1">
    <citation type="journal article" date="2022" name="Int. J. Mol. Sci.">
        <title>Draft Genome of Tanacetum Coccineum: Genomic Comparison of Closely Related Tanacetum-Family Plants.</title>
        <authorList>
            <person name="Yamashiro T."/>
            <person name="Shiraishi A."/>
            <person name="Nakayama K."/>
            <person name="Satake H."/>
        </authorList>
    </citation>
    <scope>NUCLEOTIDE SEQUENCE</scope>
</reference>
<keyword evidence="2" id="KW-1185">Reference proteome</keyword>
<name>A0ABQ5B947_9ASTR</name>
<dbReference type="EMBL" id="BQNB010013061">
    <property type="protein sequence ID" value="GJT11345.1"/>
    <property type="molecule type" value="Genomic_DNA"/>
</dbReference>
<gene>
    <name evidence="1" type="ORF">Tco_0858387</name>
</gene>
<protein>
    <submittedName>
        <fullName evidence="1">Uncharacterized protein</fullName>
    </submittedName>
</protein>
<accession>A0ABQ5B947</accession>